<sequence length="48" mass="5484">MDYYSKSPVKVHVIWQGDDAISGSALYQNDMMVAYTRDLSTVSGWLKR</sequence>
<accession>K5BCR4</accession>
<organism evidence="1 2">
    <name type="scientific">Mycolicibacterium hassiacum (strain DSM 44199 / CIP 105218 / JCM 12690 / 3849)</name>
    <name type="common">Mycobacterium hassiacum</name>
    <dbReference type="NCBI Taxonomy" id="1122247"/>
    <lineage>
        <taxon>Bacteria</taxon>
        <taxon>Bacillati</taxon>
        <taxon>Actinomycetota</taxon>
        <taxon>Actinomycetes</taxon>
        <taxon>Mycobacteriales</taxon>
        <taxon>Mycobacteriaceae</taxon>
        <taxon>Mycolicibacterium</taxon>
    </lineage>
</organism>
<dbReference type="AlphaFoldDB" id="K5BCR4"/>
<proteinExistence type="predicted"/>
<comment type="caution">
    <text evidence="1">The sequence shown here is derived from an EMBL/GenBank/DDBJ whole genome shotgun (WGS) entry which is preliminary data.</text>
</comment>
<gene>
    <name evidence="1" type="ORF">C731_4974</name>
</gene>
<reference evidence="1 2" key="1">
    <citation type="journal article" date="2012" name="J. Bacteriol.">
        <title>Genome sequence of Mycobacterium hassiacum DSM 44199, a rare source of heat-stable mycobacterial proteins.</title>
        <authorList>
            <person name="Tiago I."/>
            <person name="Maranha A."/>
            <person name="Mendes V."/>
            <person name="Alarico S."/>
            <person name="Moynihan P.J."/>
            <person name="Clarke A.J."/>
            <person name="Macedo-Ribeiro S."/>
            <person name="Pereira P.J."/>
            <person name="Empadinhas N."/>
        </authorList>
    </citation>
    <scope>NUCLEOTIDE SEQUENCE [LARGE SCALE GENOMIC DNA]</scope>
    <source>
        <strain evidence="2">DSM 44199 / CIP 105218 / JCM 12690 / 3849</strain>
    </source>
</reference>
<name>K5BCR4_MYCHD</name>
<protein>
    <submittedName>
        <fullName evidence="1">Uncharacterized protein</fullName>
    </submittedName>
</protein>
<dbReference type="PATRIC" id="fig|1122247.3.peg.4769"/>
<dbReference type="EMBL" id="AMRA01000162">
    <property type="protein sequence ID" value="EKF21056.1"/>
    <property type="molecule type" value="Genomic_DNA"/>
</dbReference>
<evidence type="ECO:0000313" key="2">
    <source>
        <dbReference type="Proteomes" id="UP000006265"/>
    </source>
</evidence>
<dbReference type="Proteomes" id="UP000006265">
    <property type="component" value="Unassembled WGS sequence"/>
</dbReference>
<keyword evidence="2" id="KW-1185">Reference proteome</keyword>
<evidence type="ECO:0000313" key="1">
    <source>
        <dbReference type="EMBL" id="EKF21056.1"/>
    </source>
</evidence>